<organism evidence="1 2">
    <name type="scientific">Serratia phage PS2</name>
    <dbReference type="NCBI Taxonomy" id="1481112"/>
    <lineage>
        <taxon>Viruses</taxon>
        <taxon>Duplodnaviria</taxon>
        <taxon>Heunggongvirae</taxon>
        <taxon>Uroviricota</taxon>
        <taxon>Caudoviricetes</taxon>
        <taxon>Muldoonvirus</taxon>
        <taxon>Muldoonvirus PS2</taxon>
    </lineage>
</organism>
<dbReference type="Proteomes" id="UP000024445">
    <property type="component" value="Segment"/>
</dbReference>
<dbReference type="KEGG" id="vg:19484919"/>
<sequence length="61" mass="7247">MLKNSHKLEDLKWARSRHKEMLERSKVSWAANLPECKSRIAYHEQAVQKIESQIKEIEDAQ</sequence>
<accession>A0A023W632</accession>
<dbReference type="EMBL" id="KJ025957">
    <property type="protein sequence ID" value="AHY25281.1"/>
    <property type="molecule type" value="Genomic_DNA"/>
</dbReference>
<keyword evidence="2" id="KW-1185">Reference proteome</keyword>
<reference evidence="1 2" key="1">
    <citation type="submission" date="2014-01" db="EMBL/GenBank/DDBJ databases">
        <authorList>
            <person name="Zhang G."/>
            <person name="Jin J."/>
            <person name="Li Z.J."/>
            <person name="Wang S.W."/>
            <person name="Chen S.J."/>
            <person name="Wang S.M."/>
            <person name="Wang X.T."/>
            <person name="Li Y.H."/>
            <person name="Wang J."/>
            <person name="Yang C.K."/>
            <person name="Wang L."/>
        </authorList>
    </citation>
    <scope>NUCLEOTIDE SEQUENCE [LARGE SCALE GENOMIC DNA]</scope>
</reference>
<gene>
    <name evidence="1" type="ORF">PS2_031</name>
</gene>
<name>A0A023W632_9CAUD</name>
<protein>
    <submittedName>
        <fullName evidence="1">Uncharacterized protein</fullName>
    </submittedName>
</protein>
<dbReference type="GeneID" id="19484919"/>
<proteinExistence type="predicted"/>
<evidence type="ECO:0000313" key="1">
    <source>
        <dbReference type="EMBL" id="AHY25281.1"/>
    </source>
</evidence>
<evidence type="ECO:0000313" key="2">
    <source>
        <dbReference type="Proteomes" id="UP000024445"/>
    </source>
</evidence>
<dbReference type="RefSeq" id="YP_009030078.1">
    <property type="nucleotide sequence ID" value="NC_024121.1"/>
</dbReference>